<dbReference type="Proteomes" id="UP000053095">
    <property type="component" value="Unassembled WGS sequence"/>
</dbReference>
<evidence type="ECO:0000313" key="3">
    <source>
        <dbReference type="Proteomes" id="UP000053095"/>
    </source>
</evidence>
<dbReference type="AlphaFoldDB" id="A0A6V8HNB9"/>
<dbReference type="GO" id="GO:0005815">
    <property type="term" value="C:microtubule organizing center"/>
    <property type="evidence" value="ECO:0007669"/>
    <property type="project" value="TreeGrafter"/>
</dbReference>
<protein>
    <submittedName>
        <fullName evidence="2">Rad51 family DNA repair protein</fullName>
    </submittedName>
</protein>
<sequence length="426" mass="46991">MTSAAASSLGQRLLDEIKEESLDEILRDLRAQFPTPTENAFFGIKDLDELLNVFLGQSRSGNDASNQIHHAHPQPVPPSSHSNKRKKPVIEISSPSSGGGKSQLMYYLIAMSVLPATFHGQKLDGRGGAVVLLDTDGRLDVQRLYDIIQGVVRHAMDDTHTSSDATDENIATMVRDVMRHIHIFRPQTSSSLLSTLQSLHTYFLHNPRGPDGSLPLHGIFIDSLSAFYWPDRLRDEIARTSEIGLPVTQIQQAQKQRTAFYMSVLYAEIATELKRLQGVFGCGVVYSTWGITPRSSSSSSSSLGMGGLGGGGYGNNIWAGPPTFKPHLPAPWNSTFPDLRLVVQRDRVRTYPGTSTFNEWERDAAIRQSVVRKGKFSAWVDTSTLTAWAGGEVVLSALRKMPDNGGFPFWVREDGVFMDDLMDDIS</sequence>
<dbReference type="PANTHER" id="PTHR46644:SF2">
    <property type="entry name" value="DNA REPAIR PROTEIN XRCC2"/>
    <property type="match status" value="1"/>
</dbReference>
<feature type="region of interest" description="Disordered" evidence="1">
    <location>
        <begin position="61"/>
        <end position="99"/>
    </location>
</feature>
<keyword evidence="3" id="KW-1185">Reference proteome</keyword>
<dbReference type="PANTHER" id="PTHR46644">
    <property type="entry name" value="DNA REPAIR PROTEIN XRCC2"/>
    <property type="match status" value="1"/>
</dbReference>
<reference evidence="3" key="1">
    <citation type="journal article" date="2015" name="Genome Announc.">
        <title>Draft genome sequence of Talaromyces cellulolyticus strain Y-94, a source of lignocellulosic biomass-degrading enzymes.</title>
        <authorList>
            <person name="Fujii T."/>
            <person name="Koike H."/>
            <person name="Sawayama S."/>
            <person name="Yano S."/>
            <person name="Inoue H."/>
        </authorList>
    </citation>
    <scope>NUCLEOTIDE SEQUENCE [LARGE SCALE GENOMIC DNA]</scope>
    <source>
        <strain evidence="3">Y-94</strain>
    </source>
</reference>
<evidence type="ECO:0000313" key="2">
    <source>
        <dbReference type="EMBL" id="GAM41093.1"/>
    </source>
</evidence>
<dbReference type="GO" id="GO:0033063">
    <property type="term" value="C:Rad51B-Rad51C-Rad51D-XRCC2 complex"/>
    <property type="evidence" value="ECO:0007669"/>
    <property type="project" value="InterPro"/>
</dbReference>
<comment type="caution">
    <text evidence="2">The sequence shown here is derived from an EMBL/GenBank/DDBJ whole genome shotgun (WGS) entry which is preliminary data.</text>
</comment>
<accession>A0A6V8HNB9</accession>
<gene>
    <name evidence="2" type="ORF">TCE0_041r13955</name>
</gene>
<dbReference type="GO" id="GO:0005657">
    <property type="term" value="C:replication fork"/>
    <property type="evidence" value="ECO:0007669"/>
    <property type="project" value="InterPro"/>
</dbReference>
<dbReference type="GO" id="GO:0000724">
    <property type="term" value="P:double-strand break repair via homologous recombination"/>
    <property type="evidence" value="ECO:0007669"/>
    <property type="project" value="InterPro"/>
</dbReference>
<proteinExistence type="predicted"/>
<name>A0A6V8HNB9_TALPI</name>
<dbReference type="SUPFAM" id="SSF52540">
    <property type="entry name" value="P-loop containing nucleoside triphosphate hydrolases"/>
    <property type="match status" value="1"/>
</dbReference>
<dbReference type="GO" id="GO:0000400">
    <property type="term" value="F:four-way junction DNA binding"/>
    <property type="evidence" value="ECO:0007669"/>
    <property type="project" value="TreeGrafter"/>
</dbReference>
<organism evidence="2 3">
    <name type="scientific">Talaromyces pinophilus</name>
    <name type="common">Penicillium pinophilum</name>
    <dbReference type="NCBI Taxonomy" id="128442"/>
    <lineage>
        <taxon>Eukaryota</taxon>
        <taxon>Fungi</taxon>
        <taxon>Dikarya</taxon>
        <taxon>Ascomycota</taxon>
        <taxon>Pezizomycotina</taxon>
        <taxon>Eurotiomycetes</taxon>
        <taxon>Eurotiomycetidae</taxon>
        <taxon>Eurotiales</taxon>
        <taxon>Trichocomaceae</taxon>
        <taxon>Talaromyces</taxon>
        <taxon>Talaromyces sect. Talaromyces</taxon>
    </lineage>
</organism>
<dbReference type="InterPro" id="IPR027417">
    <property type="entry name" value="P-loop_NTPase"/>
</dbReference>
<evidence type="ECO:0000256" key="1">
    <source>
        <dbReference type="SAM" id="MobiDB-lite"/>
    </source>
</evidence>
<dbReference type="InterPro" id="IPR030547">
    <property type="entry name" value="XRCC2"/>
</dbReference>
<dbReference type="Gene3D" id="3.40.50.300">
    <property type="entry name" value="P-loop containing nucleotide triphosphate hydrolases"/>
    <property type="match status" value="1"/>
</dbReference>
<dbReference type="GO" id="GO:0042148">
    <property type="term" value="P:DNA strand invasion"/>
    <property type="evidence" value="ECO:0007669"/>
    <property type="project" value="TreeGrafter"/>
</dbReference>
<dbReference type="CDD" id="cd19490">
    <property type="entry name" value="XRCC2"/>
    <property type="match status" value="1"/>
</dbReference>
<dbReference type="EMBL" id="DF933837">
    <property type="protein sequence ID" value="GAM41093.1"/>
    <property type="molecule type" value="Genomic_DNA"/>
</dbReference>